<feature type="region of interest" description="Disordered" evidence="1">
    <location>
        <begin position="82"/>
        <end position="132"/>
    </location>
</feature>
<evidence type="ECO:0000313" key="2">
    <source>
        <dbReference type="EMBL" id="OHT13968.1"/>
    </source>
</evidence>
<evidence type="ECO:0000313" key="3">
    <source>
        <dbReference type="Proteomes" id="UP000179807"/>
    </source>
</evidence>
<comment type="caution">
    <text evidence="2">The sequence shown here is derived from an EMBL/GenBank/DDBJ whole genome shotgun (WGS) entry which is preliminary data.</text>
</comment>
<feature type="compositionally biased region" description="Polar residues" evidence="1">
    <location>
        <begin position="10"/>
        <end position="50"/>
    </location>
</feature>
<proteinExistence type="predicted"/>
<protein>
    <submittedName>
        <fullName evidence="2">Uncharacterized protein</fullName>
    </submittedName>
</protein>
<dbReference type="GeneID" id="94833256"/>
<sequence length="132" mass="14443">MTPDGVVTPPISSIRTHDSQSQPAAQNLNFSSNPNISPAVTKNVTPNNQPVKPPFIFPSNSALLGPPSITTNTANQISAQSLFRETSDKSQPPRFPPFIEQYMRPNMHTNLSNSSIYPPQKQQGQQSSRSLE</sequence>
<reference evidence="2" key="1">
    <citation type="submission" date="2016-10" db="EMBL/GenBank/DDBJ databases">
        <authorList>
            <person name="Benchimol M."/>
            <person name="Almeida L.G."/>
            <person name="Vasconcelos A.T."/>
            <person name="Perreira-Neves A."/>
            <person name="Rosa I.A."/>
            <person name="Tasca T."/>
            <person name="Bogo M.R."/>
            <person name="de Souza W."/>
        </authorList>
    </citation>
    <scope>NUCLEOTIDE SEQUENCE [LARGE SCALE GENOMIC DNA]</scope>
    <source>
        <strain evidence="2">K</strain>
    </source>
</reference>
<dbReference type="AlphaFoldDB" id="A0A1J4KSV7"/>
<accession>A0A1J4KSV7</accession>
<dbReference type="Proteomes" id="UP000179807">
    <property type="component" value="Unassembled WGS sequence"/>
</dbReference>
<organism evidence="2 3">
    <name type="scientific">Tritrichomonas foetus</name>
    <dbReference type="NCBI Taxonomy" id="1144522"/>
    <lineage>
        <taxon>Eukaryota</taxon>
        <taxon>Metamonada</taxon>
        <taxon>Parabasalia</taxon>
        <taxon>Tritrichomonadida</taxon>
        <taxon>Tritrichomonadidae</taxon>
        <taxon>Tritrichomonas</taxon>
    </lineage>
</organism>
<dbReference type="EMBL" id="MLAK01000441">
    <property type="protein sequence ID" value="OHT13968.1"/>
    <property type="molecule type" value="Genomic_DNA"/>
</dbReference>
<keyword evidence="3" id="KW-1185">Reference proteome</keyword>
<name>A0A1J4KSV7_9EUKA</name>
<feature type="region of interest" description="Disordered" evidence="1">
    <location>
        <begin position="1"/>
        <end position="59"/>
    </location>
</feature>
<dbReference type="VEuPathDB" id="TrichDB:TRFO_15739"/>
<evidence type="ECO:0000256" key="1">
    <source>
        <dbReference type="SAM" id="MobiDB-lite"/>
    </source>
</evidence>
<gene>
    <name evidence="2" type="ORF">TRFO_15739</name>
</gene>
<dbReference type="RefSeq" id="XP_068367104.1">
    <property type="nucleotide sequence ID" value="XM_068498552.1"/>
</dbReference>
<feature type="compositionally biased region" description="Polar residues" evidence="1">
    <location>
        <begin position="107"/>
        <end position="132"/>
    </location>
</feature>